<feature type="region of interest" description="Disordered" evidence="1">
    <location>
        <begin position="41"/>
        <end position="68"/>
    </location>
</feature>
<dbReference type="GO" id="GO:0005741">
    <property type="term" value="C:mitochondrial outer membrane"/>
    <property type="evidence" value="ECO:0007669"/>
    <property type="project" value="TreeGrafter"/>
</dbReference>
<name>A0A0G2JB93_9EURO</name>
<dbReference type="OrthoDB" id="5555533at2759"/>
<sequence length="133" mass="14361">MSLSPPSSSSFASSPSASPSASAYLLASRLNSFSDEDEVASLPSVSASDSSLEGDFSDRDEESDAEREWKESIQQLELLLTMVIIPFAGKFLGRKCAYWGWAKMMEWKYPVEIAVQNKAVARSAGVIEAAASL</sequence>
<evidence type="ECO:0000313" key="2">
    <source>
        <dbReference type="EMBL" id="KKZ67081.1"/>
    </source>
</evidence>
<dbReference type="GO" id="GO:0045040">
    <property type="term" value="P:protein insertion into mitochondrial outer membrane"/>
    <property type="evidence" value="ECO:0007669"/>
    <property type="project" value="InterPro"/>
</dbReference>
<evidence type="ECO:0000313" key="3">
    <source>
        <dbReference type="Proteomes" id="UP000034164"/>
    </source>
</evidence>
<gene>
    <name evidence="2" type="ORF">EMCG_07252</name>
</gene>
<dbReference type="Proteomes" id="UP000034164">
    <property type="component" value="Unassembled WGS sequence"/>
</dbReference>
<protein>
    <submittedName>
        <fullName evidence="2">Uncharacterized protein</fullName>
    </submittedName>
</protein>
<dbReference type="PANTHER" id="PTHR28230">
    <property type="entry name" value="CHROMOSOME 1, WHOLE GENOME SHOTGUN SEQUENCE"/>
    <property type="match status" value="1"/>
</dbReference>
<dbReference type="InterPro" id="IPR037652">
    <property type="entry name" value="Mim2"/>
</dbReference>
<dbReference type="VEuPathDB" id="FungiDB:EMCG_07252"/>
<dbReference type="GO" id="GO:0070096">
    <property type="term" value="P:mitochondrial outer membrane translocase complex assembly"/>
    <property type="evidence" value="ECO:0007669"/>
    <property type="project" value="InterPro"/>
</dbReference>
<accession>A0A0G2JB93</accession>
<dbReference type="PANTHER" id="PTHR28230:SF1">
    <property type="entry name" value="MITOCHONDRIAL IMPORT PROTEIN 2"/>
    <property type="match status" value="1"/>
</dbReference>
<dbReference type="Pfam" id="PF19117">
    <property type="entry name" value="Mim2"/>
    <property type="match status" value="1"/>
</dbReference>
<proteinExistence type="predicted"/>
<organism evidence="2 3">
    <name type="scientific">[Emmonsia] crescens</name>
    <dbReference type="NCBI Taxonomy" id="73230"/>
    <lineage>
        <taxon>Eukaryota</taxon>
        <taxon>Fungi</taxon>
        <taxon>Dikarya</taxon>
        <taxon>Ascomycota</taxon>
        <taxon>Pezizomycotina</taxon>
        <taxon>Eurotiomycetes</taxon>
        <taxon>Eurotiomycetidae</taxon>
        <taxon>Onygenales</taxon>
        <taxon>Ajellomycetaceae</taxon>
        <taxon>Emergomyces</taxon>
    </lineage>
</organism>
<comment type="caution">
    <text evidence="2">The sequence shown here is derived from an EMBL/GenBank/DDBJ whole genome shotgun (WGS) entry which is preliminary data.</text>
</comment>
<evidence type="ECO:0000256" key="1">
    <source>
        <dbReference type="SAM" id="MobiDB-lite"/>
    </source>
</evidence>
<dbReference type="AlphaFoldDB" id="A0A0G2JB93"/>
<dbReference type="EMBL" id="LCZI01000340">
    <property type="protein sequence ID" value="KKZ67081.1"/>
    <property type="molecule type" value="Genomic_DNA"/>
</dbReference>
<reference evidence="3" key="1">
    <citation type="journal article" date="2015" name="PLoS Genet.">
        <title>The dynamic genome and transcriptome of the human fungal pathogen Blastomyces and close relative Emmonsia.</title>
        <authorList>
            <person name="Munoz J.F."/>
            <person name="Gauthier G.M."/>
            <person name="Desjardins C.A."/>
            <person name="Gallo J.E."/>
            <person name="Holder J."/>
            <person name="Sullivan T.D."/>
            <person name="Marty A.J."/>
            <person name="Carmen J.C."/>
            <person name="Chen Z."/>
            <person name="Ding L."/>
            <person name="Gujja S."/>
            <person name="Magrini V."/>
            <person name="Misas E."/>
            <person name="Mitreva M."/>
            <person name="Priest M."/>
            <person name="Saif S."/>
            <person name="Whiston E.A."/>
            <person name="Young S."/>
            <person name="Zeng Q."/>
            <person name="Goldman W.E."/>
            <person name="Mardis E.R."/>
            <person name="Taylor J.W."/>
            <person name="McEwen J.G."/>
            <person name="Clay O.K."/>
            <person name="Klein B.S."/>
            <person name="Cuomo C.A."/>
        </authorList>
    </citation>
    <scope>NUCLEOTIDE SEQUENCE [LARGE SCALE GENOMIC DNA]</scope>
    <source>
        <strain evidence="3">UAMH 3008</strain>
    </source>
</reference>
<feature type="compositionally biased region" description="Low complexity" evidence="1">
    <location>
        <begin position="41"/>
        <end position="51"/>
    </location>
</feature>